<accession>A0A5B7HS14</accession>
<proteinExistence type="predicted"/>
<dbReference type="EMBL" id="VSRR010034888">
    <property type="protein sequence ID" value="MPC72525.1"/>
    <property type="molecule type" value="Genomic_DNA"/>
</dbReference>
<evidence type="ECO:0000313" key="1">
    <source>
        <dbReference type="EMBL" id="MPC72525.1"/>
    </source>
</evidence>
<name>A0A5B7HS14_PORTR</name>
<keyword evidence="2" id="KW-1185">Reference proteome</keyword>
<reference evidence="1 2" key="1">
    <citation type="submission" date="2019-05" db="EMBL/GenBank/DDBJ databases">
        <title>Another draft genome of Portunus trituberculatus and its Hox gene families provides insights of decapod evolution.</title>
        <authorList>
            <person name="Jeong J.-H."/>
            <person name="Song I."/>
            <person name="Kim S."/>
            <person name="Choi T."/>
            <person name="Kim D."/>
            <person name="Ryu S."/>
            <person name="Kim W."/>
        </authorList>
    </citation>
    <scope>NUCLEOTIDE SEQUENCE [LARGE SCALE GENOMIC DNA]</scope>
    <source>
        <tissue evidence="1">Muscle</tissue>
    </source>
</reference>
<organism evidence="1 2">
    <name type="scientific">Portunus trituberculatus</name>
    <name type="common">Swimming crab</name>
    <name type="synonym">Neptunus trituberculatus</name>
    <dbReference type="NCBI Taxonomy" id="210409"/>
    <lineage>
        <taxon>Eukaryota</taxon>
        <taxon>Metazoa</taxon>
        <taxon>Ecdysozoa</taxon>
        <taxon>Arthropoda</taxon>
        <taxon>Crustacea</taxon>
        <taxon>Multicrustacea</taxon>
        <taxon>Malacostraca</taxon>
        <taxon>Eumalacostraca</taxon>
        <taxon>Eucarida</taxon>
        <taxon>Decapoda</taxon>
        <taxon>Pleocyemata</taxon>
        <taxon>Brachyura</taxon>
        <taxon>Eubrachyura</taxon>
        <taxon>Portunoidea</taxon>
        <taxon>Portunidae</taxon>
        <taxon>Portuninae</taxon>
        <taxon>Portunus</taxon>
    </lineage>
</organism>
<sequence>MNLQVTVYPTLPIRLAVEGTTWRKKRKRQHMYLLKGNHKHDIIWKSCQRKDIEVWNLCILRHCIFYHNLFSHATLKILYNPYFSHTYAHTDKQKDR</sequence>
<protein>
    <submittedName>
        <fullName evidence="1">Uncharacterized protein</fullName>
    </submittedName>
</protein>
<gene>
    <name evidence="1" type="ORF">E2C01_066835</name>
</gene>
<dbReference type="AlphaFoldDB" id="A0A5B7HS14"/>
<dbReference type="Proteomes" id="UP000324222">
    <property type="component" value="Unassembled WGS sequence"/>
</dbReference>
<comment type="caution">
    <text evidence="1">The sequence shown here is derived from an EMBL/GenBank/DDBJ whole genome shotgun (WGS) entry which is preliminary data.</text>
</comment>
<evidence type="ECO:0000313" key="2">
    <source>
        <dbReference type="Proteomes" id="UP000324222"/>
    </source>
</evidence>